<keyword evidence="1" id="KW-0132">Cell division</keyword>
<keyword evidence="2" id="KW-0498">Mitosis</keyword>
<dbReference type="InterPro" id="IPR024789">
    <property type="entry name" value="APC4"/>
</dbReference>
<keyword evidence="8" id="KW-1185">Reference proteome</keyword>
<dbReference type="GO" id="GO:0034399">
    <property type="term" value="C:nuclear periphery"/>
    <property type="evidence" value="ECO:0007669"/>
    <property type="project" value="TreeGrafter"/>
</dbReference>
<feature type="region of interest" description="Disordered" evidence="5">
    <location>
        <begin position="275"/>
        <end position="297"/>
    </location>
</feature>
<evidence type="ECO:0000256" key="4">
    <source>
        <dbReference type="ARBA" id="ARBA00023306"/>
    </source>
</evidence>
<dbReference type="Proteomes" id="UP000694388">
    <property type="component" value="Unplaced"/>
</dbReference>
<keyword evidence="3" id="KW-0833">Ubl conjugation pathway</keyword>
<dbReference type="InterPro" id="IPR056358">
    <property type="entry name" value="APC4_C"/>
</dbReference>
<dbReference type="PANTHER" id="PTHR13260:SF0">
    <property type="entry name" value="ANAPHASE-PROMOTING COMPLEX SUBUNIT 4"/>
    <property type="match status" value="1"/>
</dbReference>
<dbReference type="OMA" id="CCRERIG"/>
<organism evidence="7 8">
    <name type="scientific">Eptatretus burgeri</name>
    <name type="common">Inshore hagfish</name>
    <dbReference type="NCBI Taxonomy" id="7764"/>
    <lineage>
        <taxon>Eukaryota</taxon>
        <taxon>Metazoa</taxon>
        <taxon>Chordata</taxon>
        <taxon>Craniata</taxon>
        <taxon>Vertebrata</taxon>
        <taxon>Cyclostomata</taxon>
        <taxon>Myxini</taxon>
        <taxon>Myxiniformes</taxon>
        <taxon>Myxinidae</taxon>
        <taxon>Eptatretinae</taxon>
        <taxon>Eptatretus</taxon>
    </lineage>
</organism>
<sequence length="457" mass="50704">MKTSLCPPRSWMKVKSSFYFIYSNESPKKKNSLAVILTLSDETIPPENSKMSQKDIMLVANFIEEHFGPKKNDYEKSGKYFSVERVSQYLKDEDLDMPQDLSQNSWCSFVKNSQPLTESPLLCRCHHKSSLCQMRSLMDAKVRACLHKPAVTVGKSLCTHVQWTLFKHPGRKGNPYCLSMWSNEHAALQMTLFSLGPSPADVIYLMETNTAFTKLDSHGPSAIRSLRPVLSTDKSRVIVLDAQFYDQDTVTMLLRGHFDGEEDQARALTQVSIVPTDGETSPTIPNGTPTASQQSSSFNEQACIISDVNVPLNEISIDDWRTLKNMDACSVAVNGQRSVACVMSNSRQHVRLYEMDAEEEESGELDETADGSDITMDMIPAQLDSNLPHPERFGDILCTILIRRYSPNAVHVTIDSQRCRGQPKWPGGAGRGVGFMVSSAAGVKISGTSGSVDTSIR</sequence>
<evidence type="ECO:0000259" key="6">
    <source>
        <dbReference type="Pfam" id="PF23405"/>
    </source>
</evidence>
<accession>A0A8C4QZ41</accession>
<evidence type="ECO:0000256" key="1">
    <source>
        <dbReference type="ARBA" id="ARBA00022618"/>
    </source>
</evidence>
<name>A0A8C4QZ41_EPTBU</name>
<dbReference type="GO" id="GO:0070979">
    <property type="term" value="P:protein K11-linked ubiquitination"/>
    <property type="evidence" value="ECO:0007669"/>
    <property type="project" value="TreeGrafter"/>
</dbReference>
<dbReference type="GO" id="GO:0005680">
    <property type="term" value="C:anaphase-promoting complex"/>
    <property type="evidence" value="ECO:0007669"/>
    <property type="project" value="InterPro"/>
</dbReference>
<dbReference type="AlphaFoldDB" id="A0A8C4QZ41"/>
<dbReference type="GeneTree" id="ENSGT00390000004612"/>
<dbReference type="GO" id="GO:0051301">
    <property type="term" value="P:cell division"/>
    <property type="evidence" value="ECO:0007669"/>
    <property type="project" value="UniProtKB-KW"/>
</dbReference>
<evidence type="ECO:0000313" key="8">
    <source>
        <dbReference type="Proteomes" id="UP000694388"/>
    </source>
</evidence>
<dbReference type="GO" id="GO:0031145">
    <property type="term" value="P:anaphase-promoting complex-dependent catabolic process"/>
    <property type="evidence" value="ECO:0007669"/>
    <property type="project" value="InterPro"/>
</dbReference>
<dbReference type="PANTHER" id="PTHR13260">
    <property type="entry name" value="ANAPHASE PROMOTING COMPLEX SUBUNIT 4 APC4"/>
    <property type="match status" value="1"/>
</dbReference>
<proteinExistence type="predicted"/>
<evidence type="ECO:0000256" key="3">
    <source>
        <dbReference type="ARBA" id="ARBA00022786"/>
    </source>
</evidence>
<evidence type="ECO:0000313" key="7">
    <source>
        <dbReference type="Ensembl" id="ENSEBUP00000021960.1"/>
    </source>
</evidence>
<evidence type="ECO:0000256" key="2">
    <source>
        <dbReference type="ARBA" id="ARBA00022776"/>
    </source>
</evidence>
<dbReference type="Pfam" id="PF23405">
    <property type="entry name" value="WD40_APC4_C-half"/>
    <property type="match status" value="1"/>
</dbReference>
<dbReference type="Ensembl" id="ENSEBUT00000022566.1">
    <property type="protein sequence ID" value="ENSEBUP00000021990.1"/>
    <property type="gene ID" value="ENSEBUG00000013550.1"/>
</dbReference>
<keyword evidence="4" id="KW-0131">Cell cycle</keyword>
<feature type="domain" description="Anaphase-promoting complex subunit 4 C-terminal half WD40" evidence="6">
    <location>
        <begin position="180"/>
        <end position="354"/>
    </location>
</feature>
<dbReference type="Ensembl" id="ENSEBUT00000022536.1">
    <property type="protein sequence ID" value="ENSEBUP00000021960.1"/>
    <property type="gene ID" value="ENSEBUG00000013550.1"/>
</dbReference>
<protein>
    <recommendedName>
        <fullName evidence="6">Anaphase-promoting complex subunit 4 C-terminal half WD40 domain-containing protein</fullName>
    </recommendedName>
</protein>
<evidence type="ECO:0000256" key="5">
    <source>
        <dbReference type="SAM" id="MobiDB-lite"/>
    </source>
</evidence>
<reference evidence="7" key="1">
    <citation type="submission" date="2025-05" db="UniProtKB">
        <authorList>
            <consortium name="Ensembl"/>
        </authorList>
    </citation>
    <scope>IDENTIFICATION</scope>
</reference>